<gene>
    <name evidence="1" type="ORF">J2I46_18920</name>
</gene>
<keyword evidence="2" id="KW-1185">Reference proteome</keyword>
<organism evidence="1 2">
    <name type="scientific">Fibrella forsythiae</name>
    <dbReference type="NCBI Taxonomy" id="2817061"/>
    <lineage>
        <taxon>Bacteria</taxon>
        <taxon>Pseudomonadati</taxon>
        <taxon>Bacteroidota</taxon>
        <taxon>Cytophagia</taxon>
        <taxon>Cytophagales</taxon>
        <taxon>Spirosomataceae</taxon>
        <taxon>Fibrella</taxon>
    </lineage>
</organism>
<dbReference type="EMBL" id="JAFMYW010000006">
    <property type="protein sequence ID" value="MBO0950673.1"/>
    <property type="molecule type" value="Genomic_DNA"/>
</dbReference>
<dbReference type="RefSeq" id="WP_207330628.1">
    <property type="nucleotide sequence ID" value="NZ_JAFMYW010000006.1"/>
</dbReference>
<name>A0ABS3JKZ9_9BACT</name>
<comment type="caution">
    <text evidence="1">The sequence shown here is derived from an EMBL/GenBank/DDBJ whole genome shotgun (WGS) entry which is preliminary data.</text>
</comment>
<dbReference type="Proteomes" id="UP000664628">
    <property type="component" value="Unassembled WGS sequence"/>
</dbReference>
<evidence type="ECO:0000313" key="1">
    <source>
        <dbReference type="EMBL" id="MBO0950673.1"/>
    </source>
</evidence>
<evidence type="ECO:0000313" key="2">
    <source>
        <dbReference type="Proteomes" id="UP000664628"/>
    </source>
</evidence>
<accession>A0ABS3JKZ9</accession>
<sequence>MTTKYFIDDWIGTQDRANDLYEISIKFDENGFFTMQVGSIEAKGNWRYDSIDKILTLFPPDQKFTITPVNNNHFVMSSFNRGPSCFFIRKTPKAD</sequence>
<proteinExistence type="predicted"/>
<reference evidence="1 2" key="1">
    <citation type="submission" date="2021-03" db="EMBL/GenBank/DDBJ databases">
        <title>Fibrella sp. HMF5405 genome sequencing and assembly.</title>
        <authorList>
            <person name="Kang H."/>
            <person name="Kim H."/>
            <person name="Bae S."/>
            <person name="Joh K."/>
        </authorList>
    </citation>
    <scope>NUCLEOTIDE SEQUENCE [LARGE SCALE GENOMIC DNA]</scope>
    <source>
        <strain evidence="1 2">HMF5405</strain>
    </source>
</reference>
<protein>
    <submittedName>
        <fullName evidence="1">Uncharacterized protein</fullName>
    </submittedName>
</protein>